<accession>A0ABR5JTZ8</accession>
<protein>
    <submittedName>
        <fullName evidence="1">Uncharacterized protein</fullName>
    </submittedName>
</protein>
<organism evidence="1 2">
    <name type="scientific">Pseudomonas coronafaciens pv. porri</name>
    <dbReference type="NCBI Taxonomy" id="83964"/>
    <lineage>
        <taxon>Bacteria</taxon>
        <taxon>Pseudomonadati</taxon>
        <taxon>Pseudomonadota</taxon>
        <taxon>Gammaproteobacteria</taxon>
        <taxon>Pseudomonadales</taxon>
        <taxon>Pseudomonadaceae</taxon>
        <taxon>Pseudomonas</taxon>
        <taxon>Pseudomonas coronafaciens</taxon>
    </lineage>
</organism>
<reference evidence="1 2" key="2">
    <citation type="submission" date="2015-09" db="EMBL/GenBank/DDBJ databases">
        <title>Genome analysis of Pseudomonas syringae pv. porri LMG.</title>
        <authorList>
            <person name="Rombouts S."/>
        </authorList>
    </citation>
    <scope>NUCLEOTIDE SEQUENCE [LARGE SCALE GENOMIC DNA]</scope>
    <source>
        <strain evidence="1 2">LMG 28496</strain>
    </source>
</reference>
<keyword evidence="2" id="KW-1185">Reference proteome</keyword>
<evidence type="ECO:0000313" key="2">
    <source>
        <dbReference type="Proteomes" id="UP000037201"/>
    </source>
</evidence>
<comment type="caution">
    <text evidence="1">The sequence shown here is derived from an EMBL/GenBank/DDBJ whole genome shotgun (WGS) entry which is preliminary data.</text>
</comment>
<dbReference type="EMBL" id="JUEU01000031">
    <property type="protein sequence ID" value="KOP60872.1"/>
    <property type="molecule type" value="Genomic_DNA"/>
</dbReference>
<sequence>MLAGAVIRLGSRYRISLREPRPLSTFQNLFMNHCSILRHADADASEFGQYSSDFEPSQYYVPRGFTLAVASATNGSSGQ</sequence>
<evidence type="ECO:0000313" key="1">
    <source>
        <dbReference type="EMBL" id="KOP60872.1"/>
    </source>
</evidence>
<dbReference type="Proteomes" id="UP000037201">
    <property type="component" value="Unassembled WGS sequence"/>
</dbReference>
<reference evidence="1 2" key="1">
    <citation type="submission" date="2014-12" db="EMBL/GenBank/DDBJ databases">
        <authorList>
            <person name="Baeyen S."/>
        </authorList>
    </citation>
    <scope>NUCLEOTIDE SEQUENCE [LARGE SCALE GENOMIC DNA]</scope>
    <source>
        <strain evidence="1 2">LMG 28496</strain>
    </source>
</reference>
<gene>
    <name evidence="1" type="ORF">OX90_03855</name>
</gene>
<proteinExistence type="predicted"/>
<name>A0ABR5JTZ8_9PSED</name>